<keyword evidence="1" id="KW-0560">Oxidoreductase</keyword>
<reference evidence="1 2" key="1">
    <citation type="submission" date="2024-10" db="EMBL/GenBank/DDBJ databases">
        <title>The Natural Products Discovery Center: Release of the First 8490 Sequenced Strains for Exploring Actinobacteria Biosynthetic Diversity.</title>
        <authorList>
            <person name="Kalkreuter E."/>
            <person name="Kautsar S.A."/>
            <person name="Yang D."/>
            <person name="Bader C.D."/>
            <person name="Teijaro C.N."/>
            <person name="Fluegel L."/>
            <person name="Davis C.M."/>
            <person name="Simpson J.R."/>
            <person name="Lauterbach L."/>
            <person name="Steele A.D."/>
            <person name="Gui C."/>
            <person name="Meng S."/>
            <person name="Li G."/>
            <person name="Viehrig K."/>
            <person name="Ye F."/>
            <person name="Su P."/>
            <person name="Kiefer A.F."/>
            <person name="Nichols A."/>
            <person name="Cepeda A.J."/>
            <person name="Yan W."/>
            <person name="Fan B."/>
            <person name="Jiang Y."/>
            <person name="Adhikari A."/>
            <person name="Zheng C.-J."/>
            <person name="Schuster L."/>
            <person name="Cowan T.M."/>
            <person name="Smanski M.J."/>
            <person name="Chevrette M.G."/>
            <person name="De Carvalho L.P.S."/>
            <person name="Shen B."/>
        </authorList>
    </citation>
    <scope>NUCLEOTIDE SEQUENCE [LARGE SCALE GENOMIC DNA]</scope>
    <source>
        <strain evidence="1 2">NPDC006488</strain>
    </source>
</reference>
<dbReference type="Pfam" id="PF12900">
    <property type="entry name" value="Pyridox_ox_2"/>
    <property type="match status" value="1"/>
</dbReference>
<accession>A0ABW6M9D0</accession>
<dbReference type="Proteomes" id="UP001601303">
    <property type="component" value="Unassembled WGS sequence"/>
</dbReference>
<evidence type="ECO:0000313" key="2">
    <source>
        <dbReference type="Proteomes" id="UP001601303"/>
    </source>
</evidence>
<dbReference type="RefSeq" id="WP_388111197.1">
    <property type="nucleotide sequence ID" value="NZ_JBIAHM010000011.1"/>
</dbReference>
<dbReference type="EMBL" id="JBIAHM010000011">
    <property type="protein sequence ID" value="MFE9602740.1"/>
    <property type="molecule type" value="Genomic_DNA"/>
</dbReference>
<dbReference type="EC" id="1.-.-.-" evidence="1"/>
<keyword evidence="2" id="KW-1185">Reference proteome</keyword>
<dbReference type="InterPro" id="IPR012349">
    <property type="entry name" value="Split_barrel_FMN-bd"/>
</dbReference>
<gene>
    <name evidence="1" type="ORF">ACFYNQ_29770</name>
</gene>
<sequence length="153" mass="16921">MVMDRQAARSSGSRRCVELEHAEALRLLGSISLGRIAFTLRALPTIRPVNHVLDHGDIIISTDKGSALAVHAEESDGRGVVVTYEADAVDPRTHLGWSVMATGYAHLITSRDELDRYRRLLHPWVDQTMDCTIRIRPEELTGIRLISLPSTGA</sequence>
<dbReference type="InterPro" id="IPR024747">
    <property type="entry name" value="Pyridox_Oxase-rel"/>
</dbReference>
<protein>
    <submittedName>
        <fullName evidence="1">Pyridoxamine 5'-phosphate oxidase family protein</fullName>
        <ecNumber evidence="1">1.-.-.-</ecNumber>
    </submittedName>
</protein>
<dbReference type="SUPFAM" id="SSF50475">
    <property type="entry name" value="FMN-binding split barrel"/>
    <property type="match status" value="1"/>
</dbReference>
<dbReference type="GO" id="GO:0016491">
    <property type="term" value="F:oxidoreductase activity"/>
    <property type="evidence" value="ECO:0007669"/>
    <property type="project" value="UniProtKB-KW"/>
</dbReference>
<dbReference type="Gene3D" id="2.30.110.10">
    <property type="entry name" value="Electron Transport, Fmn-binding Protein, Chain A"/>
    <property type="match status" value="1"/>
</dbReference>
<evidence type="ECO:0000313" key="1">
    <source>
        <dbReference type="EMBL" id="MFE9602740.1"/>
    </source>
</evidence>
<organism evidence="1 2">
    <name type="scientific">Streptomyces hokutonensis</name>
    <dbReference type="NCBI Taxonomy" id="1306990"/>
    <lineage>
        <taxon>Bacteria</taxon>
        <taxon>Bacillati</taxon>
        <taxon>Actinomycetota</taxon>
        <taxon>Actinomycetes</taxon>
        <taxon>Kitasatosporales</taxon>
        <taxon>Streptomycetaceae</taxon>
        <taxon>Streptomyces</taxon>
    </lineage>
</organism>
<name>A0ABW6M9D0_9ACTN</name>
<proteinExistence type="predicted"/>
<comment type="caution">
    <text evidence="1">The sequence shown here is derived from an EMBL/GenBank/DDBJ whole genome shotgun (WGS) entry which is preliminary data.</text>
</comment>